<dbReference type="Gene3D" id="3.30.530.20">
    <property type="match status" value="1"/>
</dbReference>
<protein>
    <recommendedName>
        <fullName evidence="2">Activator of Hsp90 ATPase homologue 1/2-like C-terminal domain-containing protein</fullName>
    </recommendedName>
</protein>
<dbReference type="SUPFAM" id="SSF55961">
    <property type="entry name" value="Bet v1-like"/>
    <property type="match status" value="1"/>
</dbReference>
<sequence>MTTQHFDIFIRAPPKQVWATMLQSPTYERWTAAFCEGSRFEGSWDEGQQIRFLNPQGLGMVAEIAAHRPAEFVSIRHLGMIGQGVEDTTSNAASIWTPCFENYTFTLDAGGTRLRVDCDEFGDCADWMAQTWPKALQALKTLCETPT</sequence>
<dbReference type="Proteomes" id="UP000192505">
    <property type="component" value="Unassembled WGS sequence"/>
</dbReference>
<comment type="similarity">
    <text evidence="1">Belongs to the AHA1 family.</text>
</comment>
<dbReference type="EMBL" id="MTEI01000004">
    <property type="protein sequence ID" value="OQW88286.1"/>
    <property type="molecule type" value="Genomic_DNA"/>
</dbReference>
<evidence type="ECO:0000256" key="1">
    <source>
        <dbReference type="ARBA" id="ARBA00006817"/>
    </source>
</evidence>
<dbReference type="CDD" id="cd07814">
    <property type="entry name" value="SRPBCC_CalC_Aha1-like"/>
    <property type="match status" value="1"/>
</dbReference>
<comment type="caution">
    <text evidence="3">The sequence shown here is derived from an EMBL/GenBank/DDBJ whole genome shotgun (WGS) entry which is preliminary data.</text>
</comment>
<dbReference type="InterPro" id="IPR013538">
    <property type="entry name" value="ASHA1/2-like_C"/>
</dbReference>
<evidence type="ECO:0000313" key="3">
    <source>
        <dbReference type="EMBL" id="OQW88286.1"/>
    </source>
</evidence>
<organism evidence="3 4">
    <name type="scientific">Rhodoferax ferrireducens</name>
    <dbReference type="NCBI Taxonomy" id="192843"/>
    <lineage>
        <taxon>Bacteria</taxon>
        <taxon>Pseudomonadati</taxon>
        <taxon>Pseudomonadota</taxon>
        <taxon>Betaproteobacteria</taxon>
        <taxon>Burkholderiales</taxon>
        <taxon>Comamonadaceae</taxon>
        <taxon>Rhodoferax</taxon>
    </lineage>
</organism>
<dbReference type="Pfam" id="PF08327">
    <property type="entry name" value="AHSA1"/>
    <property type="match status" value="1"/>
</dbReference>
<feature type="domain" description="Activator of Hsp90 ATPase homologue 1/2-like C-terminal" evidence="2">
    <location>
        <begin position="11"/>
        <end position="143"/>
    </location>
</feature>
<evidence type="ECO:0000313" key="4">
    <source>
        <dbReference type="Proteomes" id="UP000192505"/>
    </source>
</evidence>
<gene>
    <name evidence="3" type="ORF">BWK72_08285</name>
</gene>
<dbReference type="InterPro" id="IPR023393">
    <property type="entry name" value="START-like_dom_sf"/>
</dbReference>
<name>A0A1W9KUR0_9BURK</name>
<evidence type="ECO:0000259" key="2">
    <source>
        <dbReference type="Pfam" id="PF08327"/>
    </source>
</evidence>
<accession>A0A1W9KUR0</accession>
<dbReference type="AlphaFoldDB" id="A0A1W9KUR0"/>
<proteinExistence type="inferred from homology"/>
<reference evidence="3 4" key="1">
    <citation type="submission" date="2017-01" db="EMBL/GenBank/DDBJ databases">
        <title>Novel large sulfur bacteria in the metagenomes of groundwater-fed chemosynthetic microbial mats in the Lake Huron basin.</title>
        <authorList>
            <person name="Sharrar A.M."/>
            <person name="Flood B.E."/>
            <person name="Bailey J.V."/>
            <person name="Jones D.S."/>
            <person name="Biddanda B."/>
            <person name="Ruberg S.A."/>
            <person name="Marcus D.N."/>
            <person name="Dick G.J."/>
        </authorList>
    </citation>
    <scope>NUCLEOTIDE SEQUENCE [LARGE SCALE GENOMIC DNA]</scope>
    <source>
        <strain evidence="3">A7</strain>
    </source>
</reference>